<evidence type="ECO:0000313" key="2">
    <source>
        <dbReference type="EMBL" id="CAF4438307.1"/>
    </source>
</evidence>
<protein>
    <submittedName>
        <fullName evidence="2">Uncharacterized protein</fullName>
    </submittedName>
</protein>
<evidence type="ECO:0000256" key="1">
    <source>
        <dbReference type="SAM" id="Coils"/>
    </source>
</evidence>
<dbReference type="AlphaFoldDB" id="A0A8S2WCG9"/>
<feature type="non-terminal residue" evidence="2">
    <location>
        <position position="1"/>
    </location>
</feature>
<sequence length="118" mass="13360">AKKGAVKAQLERTQAERDQFRNQNINLVSESDQIKSGITDISNNNQPSSLNPVVIYNSMRSPPITCRNRRSFAFDSATIRSDQAKAFVGEINRRRTALIDDDLRRSICGSLKYLWCVL</sequence>
<gene>
    <name evidence="2" type="ORF">SRO942_LOCUS41554</name>
</gene>
<keyword evidence="1" id="KW-0175">Coiled coil</keyword>
<organism evidence="2 3">
    <name type="scientific">Didymodactylos carnosus</name>
    <dbReference type="NCBI Taxonomy" id="1234261"/>
    <lineage>
        <taxon>Eukaryota</taxon>
        <taxon>Metazoa</taxon>
        <taxon>Spiralia</taxon>
        <taxon>Gnathifera</taxon>
        <taxon>Rotifera</taxon>
        <taxon>Eurotatoria</taxon>
        <taxon>Bdelloidea</taxon>
        <taxon>Philodinida</taxon>
        <taxon>Philodinidae</taxon>
        <taxon>Didymodactylos</taxon>
    </lineage>
</organism>
<reference evidence="2" key="1">
    <citation type="submission" date="2021-02" db="EMBL/GenBank/DDBJ databases">
        <authorList>
            <person name="Nowell W R."/>
        </authorList>
    </citation>
    <scope>NUCLEOTIDE SEQUENCE</scope>
</reference>
<accession>A0A8S2WCG9</accession>
<proteinExistence type="predicted"/>
<dbReference type="EMBL" id="CAJOBC010096190">
    <property type="protein sequence ID" value="CAF4438307.1"/>
    <property type="molecule type" value="Genomic_DNA"/>
</dbReference>
<evidence type="ECO:0000313" key="3">
    <source>
        <dbReference type="Proteomes" id="UP000681722"/>
    </source>
</evidence>
<name>A0A8S2WCG9_9BILA</name>
<comment type="caution">
    <text evidence="2">The sequence shown here is derived from an EMBL/GenBank/DDBJ whole genome shotgun (WGS) entry which is preliminary data.</text>
</comment>
<dbReference type="Proteomes" id="UP000681722">
    <property type="component" value="Unassembled WGS sequence"/>
</dbReference>
<feature type="coiled-coil region" evidence="1">
    <location>
        <begin position="3"/>
        <end position="30"/>
    </location>
</feature>